<keyword evidence="3" id="KW-1185">Reference proteome</keyword>
<keyword evidence="1" id="KW-0812">Transmembrane</keyword>
<dbReference type="STRING" id="1107311.Q767_12690"/>
<dbReference type="Proteomes" id="UP000030149">
    <property type="component" value="Unassembled WGS sequence"/>
</dbReference>
<dbReference type="AlphaFoldDB" id="V6S2Z6"/>
<dbReference type="InterPro" id="IPR025333">
    <property type="entry name" value="DUF4239"/>
</dbReference>
<reference evidence="3" key="1">
    <citation type="submission" date="2013-09" db="EMBL/GenBank/DDBJ databases">
        <authorList>
            <person name="Zeng Z."/>
            <person name="Chen C."/>
        </authorList>
    </citation>
    <scope>NUCLEOTIDE SEQUENCE [LARGE SCALE GENOMIC DNA]</scope>
    <source>
        <strain evidence="3">DK69</strain>
    </source>
</reference>
<accession>V6S2Z6</accession>
<proteinExistence type="predicted"/>
<gene>
    <name evidence="2" type="ORF">Q767_12690</name>
</gene>
<evidence type="ECO:0008006" key="4">
    <source>
        <dbReference type="Google" id="ProtNLM"/>
    </source>
</evidence>
<dbReference type="eggNOG" id="ENOG502Z8P1">
    <property type="taxonomic scope" value="Bacteria"/>
</dbReference>
<protein>
    <recommendedName>
        <fullName evidence="4">DUF4239 domain-containing protein</fullName>
    </recommendedName>
</protein>
<feature type="transmembrane region" description="Helical" evidence="1">
    <location>
        <begin position="46"/>
        <end position="67"/>
    </location>
</feature>
<evidence type="ECO:0000313" key="3">
    <source>
        <dbReference type="Proteomes" id="UP000030149"/>
    </source>
</evidence>
<dbReference type="EMBL" id="JRLZ01000015">
    <property type="protein sequence ID" value="KGO95307.1"/>
    <property type="molecule type" value="Genomic_DNA"/>
</dbReference>
<organism evidence="2 3">
    <name type="scientific">Flavobacterium enshiense DK69</name>
    <dbReference type="NCBI Taxonomy" id="1107311"/>
    <lineage>
        <taxon>Bacteria</taxon>
        <taxon>Pseudomonadati</taxon>
        <taxon>Bacteroidota</taxon>
        <taxon>Flavobacteriia</taxon>
        <taxon>Flavobacteriales</taxon>
        <taxon>Flavobacteriaceae</taxon>
        <taxon>Flavobacterium</taxon>
    </lineage>
</organism>
<dbReference type="RefSeq" id="WP_023574667.1">
    <property type="nucleotide sequence ID" value="NZ_AVCS01000025.1"/>
</dbReference>
<reference evidence="2 3" key="2">
    <citation type="journal article" date="2015" name="Stand. Genomic Sci.">
        <title>High quality draft genomic sequence of Flavobacterium enshiense DK69(T) and comparison among Flavobacterium genomes.</title>
        <authorList>
            <person name="Zeng Z."/>
            <person name="Chen C."/>
            <person name="Du H."/>
            <person name="Wang G."/>
            <person name="Li M."/>
        </authorList>
    </citation>
    <scope>NUCLEOTIDE SEQUENCE [LARGE SCALE GENOMIC DNA]</scope>
    <source>
        <strain evidence="2 3">DK69</strain>
    </source>
</reference>
<evidence type="ECO:0000256" key="1">
    <source>
        <dbReference type="SAM" id="Phobius"/>
    </source>
</evidence>
<keyword evidence="1" id="KW-0472">Membrane</keyword>
<evidence type="ECO:0000313" key="2">
    <source>
        <dbReference type="EMBL" id="KGO95307.1"/>
    </source>
</evidence>
<name>V6S2Z6_9FLAO</name>
<dbReference type="PATRIC" id="fig|1107311.3.peg.2671"/>
<keyword evidence="1" id="KW-1133">Transmembrane helix</keyword>
<sequence>MALDNVPIWLFFLLTCLLVVLCIEGGYRIGAKVHKKSLEEKESPVSGISGSILGLLAFILVFTFNIVSERYDTKRAIVREEAASIRDVWLRSEFLEEPNRGKSQKLIKEYLNIRVNLPQIHESFQEKTIRIEKAISQSLKIHNQLFDIAVSNGKKDLNSDIGALYVESVNEMINMHHKRVAISWQARIPNLFWLVLYILIVLSMFSVGYQMAIAGSTRSWSTLILAISFSLVITLIAVLDRPQNNFIRVSQQPMVDLQKFINSKPTN</sequence>
<feature type="transmembrane region" description="Helical" evidence="1">
    <location>
        <begin position="191"/>
        <end position="213"/>
    </location>
</feature>
<feature type="transmembrane region" description="Helical" evidence="1">
    <location>
        <begin position="219"/>
        <end position="239"/>
    </location>
</feature>
<dbReference type="Pfam" id="PF14023">
    <property type="entry name" value="Bestrophin-like"/>
    <property type="match status" value="1"/>
</dbReference>
<comment type="caution">
    <text evidence="2">The sequence shown here is derived from an EMBL/GenBank/DDBJ whole genome shotgun (WGS) entry which is preliminary data.</text>
</comment>
<dbReference type="OrthoDB" id="677192at2"/>